<sequence>MQFIDQASGFAVKSMSLNTAIVAGRATLQMEPDGARIAACFRPTLEAANSFDREINERLKFNALTTPEKLDLMIAELLPRFFYADNFAKTGRDIWHVAFLVDGRHRRSLLIDADGVRAVDDPTIPPAVEIETDIMTLMAILRSVIAEYHTKKLDPEAL</sequence>
<protein>
    <submittedName>
        <fullName evidence="1">Uncharacterized protein</fullName>
    </submittedName>
</protein>
<evidence type="ECO:0000313" key="1">
    <source>
        <dbReference type="EMBL" id="MDU9003325.1"/>
    </source>
</evidence>
<dbReference type="Proteomes" id="UP001255416">
    <property type="component" value="Unassembled WGS sequence"/>
</dbReference>
<keyword evidence="2" id="KW-1185">Reference proteome</keyword>
<accession>A0ABU3VBD1</accession>
<reference evidence="2" key="1">
    <citation type="submission" date="2023-05" db="EMBL/GenBank/DDBJ databases">
        <title>Sedimentitalea sp. nov. JM2-8.</title>
        <authorList>
            <person name="Huang J."/>
        </authorList>
    </citation>
    <scope>NUCLEOTIDE SEQUENCE [LARGE SCALE GENOMIC DNA]</scope>
    <source>
        <strain evidence="2">KHS03</strain>
    </source>
</reference>
<organism evidence="1 2">
    <name type="scientific">Sedimentitalea todarodis</name>
    <dbReference type="NCBI Taxonomy" id="1631240"/>
    <lineage>
        <taxon>Bacteria</taxon>
        <taxon>Pseudomonadati</taxon>
        <taxon>Pseudomonadota</taxon>
        <taxon>Alphaproteobacteria</taxon>
        <taxon>Rhodobacterales</taxon>
        <taxon>Paracoccaceae</taxon>
        <taxon>Sedimentitalea</taxon>
    </lineage>
</organism>
<comment type="caution">
    <text evidence="1">The sequence shown here is derived from an EMBL/GenBank/DDBJ whole genome shotgun (WGS) entry which is preliminary data.</text>
</comment>
<gene>
    <name evidence="1" type="ORF">QO231_05590</name>
</gene>
<evidence type="ECO:0000313" key="2">
    <source>
        <dbReference type="Proteomes" id="UP001255416"/>
    </source>
</evidence>
<proteinExistence type="predicted"/>
<name>A0ABU3VBD1_9RHOB</name>
<dbReference type="EMBL" id="JASMWN010000003">
    <property type="protein sequence ID" value="MDU9003325.1"/>
    <property type="molecule type" value="Genomic_DNA"/>
</dbReference>